<keyword evidence="2" id="KW-0396">Initiation factor</keyword>
<dbReference type="EMBL" id="JAVHNQ010000004">
    <property type="protein sequence ID" value="KAK6350058.1"/>
    <property type="molecule type" value="Genomic_DNA"/>
</dbReference>
<dbReference type="GO" id="GO:0005739">
    <property type="term" value="C:mitochondrion"/>
    <property type="evidence" value="ECO:0007669"/>
    <property type="project" value="TreeGrafter"/>
</dbReference>
<gene>
    <name evidence="5" type="ORF">TWF696_006307</name>
</gene>
<evidence type="ECO:0000313" key="5">
    <source>
        <dbReference type="EMBL" id="KAK6350058.1"/>
    </source>
</evidence>
<dbReference type="AlphaFoldDB" id="A0AAV9UZ48"/>
<dbReference type="GO" id="GO:0070124">
    <property type="term" value="P:mitochondrial translational initiation"/>
    <property type="evidence" value="ECO:0007669"/>
    <property type="project" value="TreeGrafter"/>
</dbReference>
<feature type="compositionally biased region" description="Polar residues" evidence="4">
    <location>
        <begin position="334"/>
        <end position="346"/>
    </location>
</feature>
<dbReference type="InterPro" id="IPR036788">
    <property type="entry name" value="T_IF-3_C_sf"/>
</dbReference>
<dbReference type="PANTHER" id="PTHR10938">
    <property type="entry name" value="TRANSLATION INITIATION FACTOR IF-3"/>
    <property type="match status" value="1"/>
</dbReference>
<dbReference type="GO" id="GO:0003743">
    <property type="term" value="F:translation initiation factor activity"/>
    <property type="evidence" value="ECO:0007669"/>
    <property type="project" value="UniProtKB-KW"/>
</dbReference>
<name>A0AAV9UZ48_9PEZI</name>
<organism evidence="5 6">
    <name type="scientific">Orbilia brochopaga</name>
    <dbReference type="NCBI Taxonomy" id="3140254"/>
    <lineage>
        <taxon>Eukaryota</taxon>
        <taxon>Fungi</taxon>
        <taxon>Dikarya</taxon>
        <taxon>Ascomycota</taxon>
        <taxon>Pezizomycotina</taxon>
        <taxon>Orbiliomycetes</taxon>
        <taxon>Orbiliales</taxon>
        <taxon>Orbiliaceae</taxon>
        <taxon>Orbilia</taxon>
    </lineage>
</organism>
<dbReference type="PANTHER" id="PTHR10938:SF0">
    <property type="entry name" value="TRANSLATION INITIATION FACTOR IF-3, MITOCHONDRIAL"/>
    <property type="match status" value="1"/>
</dbReference>
<accession>A0AAV9UZ48</accession>
<dbReference type="Proteomes" id="UP001375240">
    <property type="component" value="Unassembled WGS sequence"/>
</dbReference>
<evidence type="ECO:0000256" key="3">
    <source>
        <dbReference type="ARBA" id="ARBA00022917"/>
    </source>
</evidence>
<keyword evidence="3" id="KW-0648">Protein biosynthesis</keyword>
<dbReference type="GO" id="GO:0043022">
    <property type="term" value="F:ribosome binding"/>
    <property type="evidence" value="ECO:0007669"/>
    <property type="project" value="TreeGrafter"/>
</dbReference>
<evidence type="ECO:0000256" key="1">
    <source>
        <dbReference type="ARBA" id="ARBA00005439"/>
    </source>
</evidence>
<comment type="caution">
    <text evidence="5">The sequence shown here is derived from an EMBL/GenBank/DDBJ whole genome shotgun (WGS) entry which is preliminary data.</text>
</comment>
<reference evidence="5 6" key="1">
    <citation type="submission" date="2019-10" db="EMBL/GenBank/DDBJ databases">
        <authorList>
            <person name="Palmer J.M."/>
        </authorList>
    </citation>
    <scope>NUCLEOTIDE SEQUENCE [LARGE SCALE GENOMIC DNA]</scope>
    <source>
        <strain evidence="5 6">TWF696</strain>
    </source>
</reference>
<evidence type="ECO:0000313" key="6">
    <source>
        <dbReference type="Proteomes" id="UP001375240"/>
    </source>
</evidence>
<dbReference type="SUPFAM" id="SSF55200">
    <property type="entry name" value="Translation initiation factor IF3, C-terminal domain"/>
    <property type="match status" value="1"/>
</dbReference>
<keyword evidence="6" id="KW-1185">Reference proteome</keyword>
<sequence>MALRQITRTTCRNLHRPTLSLLSIYTTSSSSSSLPPPSFLLPASNHDRLTPTTLMHPATATTQRRHAGNVIRFPASPNIGPQFIADDRVRYPYDEEITAHNASYIDETGKLVGKFPVSQILRSYDHNKYHLIQLANADSLPDEAEGHVVRLFLKETLLAKIAEERESSARRKKKSPREVVKEVQIAWGIDLHDLRHRLEKVAQLLEKGNRVEIMIAKKKGQAKVPQERLDEVMEIVDEFLYYNGGDELKKREGEVGGQLKIYVQRPEEWVPPPPKPEPQPQPEPQMEGEGEDGAQVAEGEEGLQAVEGQQGMGKGTVGEQAAEGTLTTREESAQEGQSTQSEQVPTWQEKREGQW</sequence>
<evidence type="ECO:0000256" key="2">
    <source>
        <dbReference type="ARBA" id="ARBA00022540"/>
    </source>
</evidence>
<protein>
    <submittedName>
        <fullName evidence="5">Uncharacterized protein</fullName>
    </submittedName>
</protein>
<feature type="compositionally biased region" description="Pro residues" evidence="4">
    <location>
        <begin position="269"/>
        <end position="283"/>
    </location>
</feature>
<comment type="similarity">
    <text evidence="1">Belongs to the IF-3 family.</text>
</comment>
<evidence type="ECO:0000256" key="4">
    <source>
        <dbReference type="SAM" id="MobiDB-lite"/>
    </source>
</evidence>
<proteinExistence type="inferred from homology"/>
<dbReference type="Gene3D" id="3.30.110.10">
    <property type="entry name" value="Translation initiation factor 3 (IF-3), C-terminal domain"/>
    <property type="match status" value="1"/>
</dbReference>
<dbReference type="GO" id="GO:0032790">
    <property type="term" value="P:ribosome disassembly"/>
    <property type="evidence" value="ECO:0007669"/>
    <property type="project" value="TreeGrafter"/>
</dbReference>
<dbReference type="InterPro" id="IPR001288">
    <property type="entry name" value="Translation_initiation_fac_3"/>
</dbReference>
<feature type="region of interest" description="Disordered" evidence="4">
    <location>
        <begin position="265"/>
        <end position="355"/>
    </location>
</feature>